<keyword evidence="4" id="KW-1185">Reference proteome</keyword>
<dbReference type="PANTHER" id="PTHR11926:SF1498">
    <property type="entry name" value="GLYCOSYLTRANSFERASE"/>
    <property type="match status" value="1"/>
</dbReference>
<evidence type="ECO:0000256" key="2">
    <source>
        <dbReference type="ARBA" id="ARBA00022679"/>
    </source>
</evidence>
<dbReference type="SUPFAM" id="SSF53756">
    <property type="entry name" value="UDP-Glycosyltransferase/glycogen phosphorylase"/>
    <property type="match status" value="1"/>
</dbReference>
<dbReference type="EMBL" id="NMUH01000204">
    <property type="protein sequence ID" value="MQL74390.1"/>
    <property type="molecule type" value="Genomic_DNA"/>
</dbReference>
<evidence type="ECO:0000256" key="1">
    <source>
        <dbReference type="ARBA" id="ARBA00009995"/>
    </source>
</evidence>
<dbReference type="GO" id="GO:0080044">
    <property type="term" value="F:quercetin 7-O-glucosyltransferase activity"/>
    <property type="evidence" value="ECO:0007669"/>
    <property type="project" value="TreeGrafter"/>
</dbReference>
<dbReference type="GO" id="GO:0080043">
    <property type="term" value="F:quercetin 3-O-glucosyltransferase activity"/>
    <property type="evidence" value="ECO:0007669"/>
    <property type="project" value="TreeGrafter"/>
</dbReference>
<comment type="caution">
    <text evidence="3">The sequence shown here is derived from an EMBL/GenBank/DDBJ whole genome shotgun (WGS) entry which is preliminary data.</text>
</comment>
<dbReference type="CDD" id="cd03784">
    <property type="entry name" value="GT1_Gtf-like"/>
    <property type="match status" value="1"/>
</dbReference>
<dbReference type="OrthoDB" id="5835829at2759"/>
<dbReference type="InterPro" id="IPR002213">
    <property type="entry name" value="UDP_glucos_trans"/>
</dbReference>
<dbReference type="Gene3D" id="3.40.50.2000">
    <property type="entry name" value="Glycogen Phosphorylase B"/>
    <property type="match status" value="1"/>
</dbReference>
<dbReference type="Proteomes" id="UP000652761">
    <property type="component" value="Unassembled WGS sequence"/>
</dbReference>
<accession>A0A843TXW1</accession>
<dbReference type="PANTHER" id="PTHR11926">
    <property type="entry name" value="GLUCOSYL/GLUCURONOSYL TRANSFERASES"/>
    <property type="match status" value="1"/>
</dbReference>
<comment type="similarity">
    <text evidence="1">Belongs to the UDP-glycosyltransferase family.</text>
</comment>
<organism evidence="3 4">
    <name type="scientific">Colocasia esculenta</name>
    <name type="common">Wild taro</name>
    <name type="synonym">Arum esculentum</name>
    <dbReference type="NCBI Taxonomy" id="4460"/>
    <lineage>
        <taxon>Eukaryota</taxon>
        <taxon>Viridiplantae</taxon>
        <taxon>Streptophyta</taxon>
        <taxon>Embryophyta</taxon>
        <taxon>Tracheophyta</taxon>
        <taxon>Spermatophyta</taxon>
        <taxon>Magnoliopsida</taxon>
        <taxon>Liliopsida</taxon>
        <taxon>Araceae</taxon>
        <taxon>Aroideae</taxon>
        <taxon>Colocasieae</taxon>
        <taxon>Colocasia</taxon>
    </lineage>
</organism>
<dbReference type="Pfam" id="PF00201">
    <property type="entry name" value="UDPGT"/>
    <property type="match status" value="1"/>
</dbReference>
<gene>
    <name evidence="3" type="ORF">Taro_006753</name>
</gene>
<proteinExistence type="inferred from homology"/>
<evidence type="ECO:0000313" key="4">
    <source>
        <dbReference type="Proteomes" id="UP000652761"/>
    </source>
</evidence>
<evidence type="ECO:0000313" key="3">
    <source>
        <dbReference type="EMBL" id="MQL74390.1"/>
    </source>
</evidence>
<protein>
    <submittedName>
        <fullName evidence="3">Uncharacterized protein</fullName>
    </submittedName>
</protein>
<reference evidence="3" key="1">
    <citation type="submission" date="2017-07" db="EMBL/GenBank/DDBJ databases">
        <title>Taro Niue Genome Assembly and Annotation.</title>
        <authorList>
            <person name="Atibalentja N."/>
            <person name="Keating K."/>
            <person name="Fields C.J."/>
        </authorList>
    </citation>
    <scope>NUCLEOTIDE SEQUENCE</scope>
    <source>
        <strain evidence="3">Niue_2</strain>
        <tissue evidence="3">Leaf</tissue>
    </source>
</reference>
<name>A0A843TXW1_COLES</name>
<keyword evidence="2" id="KW-0808">Transferase</keyword>
<sequence length="123" mass="13259">MPPRALSGKPTAYSTKCRCGDRTSVLYVNFGSITVFTAQQLVEFALGLADSGQPFLWVIRPDLVAAVLPESVFEETAGRGFLTSWCPQEEVLANPSIGGFLTHGGWNSMPESIRYAGLSSRSS</sequence>
<dbReference type="AlphaFoldDB" id="A0A843TXW1"/>